<name>A0A2Z4FJH6_9DELT</name>
<evidence type="ECO:0000256" key="1">
    <source>
        <dbReference type="ARBA" id="ARBA00022448"/>
    </source>
</evidence>
<evidence type="ECO:0000256" key="3">
    <source>
        <dbReference type="ARBA" id="ARBA00022840"/>
    </source>
</evidence>
<dbReference type="InterPro" id="IPR017871">
    <property type="entry name" value="ABC_transporter-like_CS"/>
</dbReference>
<dbReference type="InterPro" id="IPR003439">
    <property type="entry name" value="ABC_transporter-like_ATP-bd"/>
</dbReference>
<dbReference type="Pfam" id="PF00005">
    <property type="entry name" value="ABC_tran"/>
    <property type="match status" value="1"/>
</dbReference>
<feature type="domain" description="ABC transporter" evidence="4">
    <location>
        <begin position="22"/>
        <end position="258"/>
    </location>
</feature>
<accession>A0A2Z4FJH6</accession>
<dbReference type="PROSITE" id="PS00211">
    <property type="entry name" value="ABC_TRANSPORTER_1"/>
    <property type="match status" value="1"/>
</dbReference>
<dbReference type="PROSITE" id="PS50893">
    <property type="entry name" value="ABC_TRANSPORTER_2"/>
    <property type="match status" value="1"/>
</dbReference>
<keyword evidence="3 5" id="KW-0067">ATP-binding</keyword>
<gene>
    <name evidence="5" type="ORF">DN745_07345</name>
</gene>
<protein>
    <submittedName>
        <fullName evidence="5">ABC transporter ATP-binding protein</fullName>
    </submittedName>
</protein>
<dbReference type="OrthoDB" id="9809450at2"/>
<dbReference type="AlphaFoldDB" id="A0A2Z4FJH6"/>
<evidence type="ECO:0000313" key="6">
    <source>
        <dbReference type="Proteomes" id="UP000249799"/>
    </source>
</evidence>
<dbReference type="InterPro" id="IPR003593">
    <property type="entry name" value="AAA+_ATPase"/>
</dbReference>
<dbReference type="Gene3D" id="3.40.50.300">
    <property type="entry name" value="P-loop containing nucleotide triphosphate hydrolases"/>
    <property type="match status" value="1"/>
</dbReference>
<evidence type="ECO:0000313" key="5">
    <source>
        <dbReference type="EMBL" id="AWV89161.1"/>
    </source>
</evidence>
<dbReference type="InterPro" id="IPR027417">
    <property type="entry name" value="P-loop_NTPase"/>
</dbReference>
<dbReference type="GO" id="GO:0016887">
    <property type="term" value="F:ATP hydrolysis activity"/>
    <property type="evidence" value="ECO:0007669"/>
    <property type="project" value="InterPro"/>
</dbReference>
<dbReference type="Proteomes" id="UP000249799">
    <property type="component" value="Chromosome"/>
</dbReference>
<dbReference type="SMART" id="SM00382">
    <property type="entry name" value="AAA"/>
    <property type="match status" value="1"/>
</dbReference>
<reference evidence="5 6" key="1">
    <citation type="submission" date="2018-06" db="EMBL/GenBank/DDBJ databases">
        <title>Lujinxingia sediminis gen. nov. sp. nov., a new facultative anaerobic member of the class Deltaproteobacteria, and proposal of Lujinxingaceae fam. nov.</title>
        <authorList>
            <person name="Guo L.-Y."/>
            <person name="Li C.-M."/>
            <person name="Wang S."/>
            <person name="Du Z.-J."/>
        </authorList>
    </citation>
    <scope>NUCLEOTIDE SEQUENCE [LARGE SCALE GENOMIC DNA]</scope>
    <source>
        <strain evidence="5 6">FA350</strain>
    </source>
</reference>
<keyword evidence="2" id="KW-0547">Nucleotide-binding</keyword>
<sequence length="266" mass="29434">MPREPLYPRSKTPSRRGGCAVIKVENVCKSHLGRPVLRNISFEVNEGLNLGLIGPGGCGKTVLLKIICGLIRPDSGKVFINDVDVMSLKETEIAELRKSLGMLFQNYALFDDMTVSENIAFPLRQAGEASEEEIQELVKGLLVEIGLPTAAQKFPNELSGGMKKRVSFARAVIHKPPILFYDDPTAGLDPVTSSKIFRLLTQMKDDQGTTSITVSHDIDGIKDICENFLMLDRGQIVFHGSREEIEETDIKLVRQFWDASSDDELG</sequence>
<dbReference type="PANTHER" id="PTHR43023:SF3">
    <property type="entry name" value="PROTEIN TRIGALACTOSYLDIACYLGLYCEROL 3, CHLOROPLASTIC"/>
    <property type="match status" value="1"/>
</dbReference>
<evidence type="ECO:0000256" key="2">
    <source>
        <dbReference type="ARBA" id="ARBA00022741"/>
    </source>
</evidence>
<organism evidence="5 6">
    <name type="scientific">Bradymonas sediminis</name>
    <dbReference type="NCBI Taxonomy" id="1548548"/>
    <lineage>
        <taxon>Bacteria</taxon>
        <taxon>Deltaproteobacteria</taxon>
        <taxon>Bradymonadales</taxon>
        <taxon>Bradymonadaceae</taxon>
        <taxon>Bradymonas</taxon>
    </lineage>
</organism>
<dbReference type="PANTHER" id="PTHR43023">
    <property type="entry name" value="PROTEIN TRIGALACTOSYLDIACYLGLYCEROL 3, CHLOROPLASTIC"/>
    <property type="match status" value="1"/>
</dbReference>
<evidence type="ECO:0000259" key="4">
    <source>
        <dbReference type="PROSITE" id="PS50893"/>
    </source>
</evidence>
<dbReference type="KEGG" id="bsed:DN745_07345"/>
<keyword evidence="1" id="KW-0813">Transport</keyword>
<dbReference type="SUPFAM" id="SSF52540">
    <property type="entry name" value="P-loop containing nucleoside triphosphate hydrolases"/>
    <property type="match status" value="1"/>
</dbReference>
<dbReference type="EMBL" id="CP030032">
    <property type="protein sequence ID" value="AWV89161.1"/>
    <property type="molecule type" value="Genomic_DNA"/>
</dbReference>
<proteinExistence type="predicted"/>
<dbReference type="GO" id="GO:0005524">
    <property type="term" value="F:ATP binding"/>
    <property type="evidence" value="ECO:0007669"/>
    <property type="project" value="UniProtKB-KW"/>
</dbReference>
<keyword evidence="6" id="KW-1185">Reference proteome</keyword>